<accession>A0A0B7H296</accession>
<dbReference type="EMBL" id="CDOD01000009">
    <property type="protein sequence ID" value="CEN33525.1"/>
    <property type="molecule type" value="Genomic_DNA"/>
</dbReference>
<evidence type="ECO:0000259" key="2">
    <source>
        <dbReference type="PROSITE" id="PS50825"/>
    </source>
</evidence>
<proteinExistence type="predicted"/>
<dbReference type="PANTHER" id="PTHR46343:SF2">
    <property type="entry name" value="SUSHI_VON WILLEBRAND FACTOR TYPE A_EGF_PENTRAXIN DOMAIN-CONTAINING 1"/>
    <property type="match status" value="1"/>
</dbReference>
<feature type="domain" description="HYR" evidence="2">
    <location>
        <begin position="954"/>
        <end position="1036"/>
    </location>
</feature>
<dbReference type="Gene3D" id="2.60.40.1120">
    <property type="entry name" value="Carboxypeptidase-like, regulatory domain"/>
    <property type="match status" value="1"/>
</dbReference>
<evidence type="ECO:0000313" key="3">
    <source>
        <dbReference type="EMBL" id="CEN33525.1"/>
    </source>
</evidence>
<gene>
    <name evidence="3" type="ORF">CCYN2B_170034</name>
</gene>
<sequence length="3997" mass="435303">MKKVLFVFTFLITTLVVKGQQCFENFTTTTKSGLCLSDTALTVKLPDGCTGTYAVELIEPNQIGLPSVPLLDADGSYTFTNLKAGTYTVTLINQGNSARSTSKVVQVTSTYRNIDITPPQITAPSSAGNDARVRFNIRPTGGIGPFKVSIVKPDGSPLNPPVPSQQIAKSTSNVSVVFQGNETAPIITGNVVIVVEDLANNMPDCGEVRKEPIRIPSPIDTESRFEIYKEGASSRIRINDQCKYQFWIQVRRKDGKTYNSQDISFLRQAGRAVIRNLTTGYEEDISHTFADGKISEGASFYSGWNFNIGDKVELIIQGALNTIREKFVLDAQSMNPYFQHPKSPPVVRNQVPVWLNNQSQVACGNQLKVNAGVNWMWRQFENEADSDTPAVYAKYEWYQNLGEWLTEEQANAGKVGYYYEVYKATVPGTPNIDDPTHWTRITEASGNIKIKDRTNIEINSGNGFYKVTYKNNSSIGTPPNSCHEISRMSYVGKDPNKHYLDYIFDGFEMNRGVYENTVSLRIYLSSNKFVYPAKMTIMPVDGSNSKTFATSLPLDGEGTYTRTINFPIEEVISDPTNPAINPKNYVIIGDFPAGEYNVTFSDVCGDSRTRRINFRYPVKYDGDFIEVDQECRFGNVSFDLAMIHKGAMPYLSVGIQRKNPNGTWSSVGGQPGFKTKTGTFNNLPPGEYRLFVTNMIYAKAEVLRWNNAGDYDVKDKDNAGVPLDQHGVDGFTKMPDFIDAIRGNAQPWQRGMVRFITNYKEFTINETKPLQTDVSSTYCDRTNGNGLVAITVKNPEDIRYPLTFRLKDATGKIISKTYEKGSGATSHVFSNVSDGDYVVETEHTCGKWYNNVTVKASNYANPRMRYTLDNLDPCLGGEVTLIFGGSEQLFDIEWFRLDNNGNEILPSIGTGKQIKQFVSSTTTFRAKYKIKSLEGICPGTKLEGVLENTITIEPDKTAPVITGCPVTPIEVNAAVGTCSAIVNWETITATDNCTWTHTQTHQSGDRFDIGTHTVTYVFTDASGNTSTCTFNVVVKSNALNLNVNASYIDGTGNVLTQDLALNQQFQYRIEYKNIGQENITTSTLTIKFSDNPYITIGEPVVTDASVGSYVPTYTKSDRTFTFVLPKETLRGNSEERKIYIPLAVNGDYSEIGKACMNFLSANYVFEYEGGSQDCLIPKQIKTATNTIAISTENNERSELFCAGSSLELTATEGFDSYKWYLDGVLIPTSTSHTHLATSPGVYTVEKIKNCDGTTLVSKEIIKFKEHDASDIDLIKAQANGGAICGADGRWTSHFILCNEPSRTIKVNFVNTKLEWQRYNGMNTNSKCPDYGGDWRIDANGVGNTFTANTQGKYRLKVTSNNGCEAYYYFDVFVNTLAGEIVQPVGHITNYQPGNFTIRMVTEGITYQYTLKNATGQIVNGINKATGSHDYRITGISEPGTYTVEVTSPNLANCSTILTAKIEKQTELTATATPKAWTDCNKLNVLFEVQGGKSPYEFAIWKINGVQKYPDYASIPVSEFNIATIPDGQSFIEKEITITQPGEYIFVTKDANGAYAETPKVDIYPEGIDGYTIDTKDIICGFATNSGQISVNFNSRLQNIITELYKLDAAGNRAETYTPNATGFYDGLTAGKYELEISIKKSGIKICKYINPIEIRENENTLKAFAGVVEDESCDNVNTPRKYKVHVNNVSGGSGTGYVYSSNGVDYGTSNVLYLSASGKVYVKDSNGCPLEIDVNITPLMPPTISVSNVEYTCSGQGTFTITATPAGDYEYEVVGNGVNERKKTNVFTLPVGNYSVFVHYRPGSSLATTPNYLFKEDFGEGEDTCDNSVTYMTCKPNEALESNQYVITSRVQGKTEWVSPTPTDASSVANGRYLAVNANSNQGNLGIIYRKEIKDVIQGADLKVSLKLHNLLSPTYSGGKNPNIDLVILNAIGGAEIQRIGLGQILATGNWESKSVIFNATLITTSELVFEIRNKEAASAQVGSDLAVDDIVIWQDTKLCNVRLESQSVSVEENKAFKVTGTPEDAKCGNLGKVNLKIENLNGANISYSTDNVNWTALTVTPISTSEDSAVIDNLPATINGIVYIRKDNDHSCVAEVNYVINAPETISVTTTLLRGVSCDNANAEVRVTATGGTKPYQTFKIGTTTQPAINNEATFNTLPAGTYEVEVTDANGCIATSTLEIADKLPLTLEVENLEPCSAGGDTGRIQVSVINGNGNYRFSQNGVDFYASPFANGAYYVFENLSVGTHTFTVIDGLNCKQQISAVIYEPLRLNVEGPTEHLTCHQTSKAVYSLKATGGDPTKVKEFLWSNDGTTFNSGNTTGVNIVTTGNSAVFSTIEEGTYYFRVRYEYEAGNYCMATSLKREVKIVKPKFKGTIPSTNITCGGVASGRIDVSASNIEGGQSPYELLLFDGTTTTTHSVGSITGLKAGNYNLTIKDAGGCFSEPASVIITENPALNVTVTPKEVHCNAGQGMDLGSVEIELVSGGTAPFSIEMRYKDVVHSGPVHTETNLTIGSVVRKTGLIPHDYTYVITDANGCKTEGTFSVAATSDRIIASVTGIAAGCATGSITVSAYNAGGQSIADGSHWFAVYTLGLTPPTGTPPATGDTWIVGGTTWYRGAKVKVTDHSGNLVDGATATLRDLIPGAKYRFIVYDNTTKCYIIEEAGEVPPAQSNLKISAPTPTSTTCNSANDGKVRFTLSDWDGSTTSIEYEVYTYSDNRPTTFRGSVPVATPMNIEIENLPANKYYVVFTENVTGCKKASEPFVIEKSLTELVVENPTTSNDNCKGGNGQISVEVRDGQAPYKYYYHNLATPAPIIGSTALTTQLDASTDTSSKKVAAGQWIVFVRDASGCIKATPPITVGKDAEPAINSIEVEDPCANTTTFAVRLNLSQVGVGQHSYRVLMGTSVISTWTDISIASGITSFSLPIRLAAGNTYTIELKDGNGCEVTGTINIPLPMEYKLSSSPMVCGTDEVKIILSDIKGGSGNYEYKLDKVYDIDDQGNEYVAPIVTAGLASVGTHTITLNNGAGKYRVRLYDSANKKCYITKEIKVDEPVQPQIEVVSVTNSICFAGNGSLRVQAKPNTEAPFTFRIIATSNPAITVPIATTTSGNDYATFDNLPSSDTGIVYTIEATSAKNCTITTTVTITSPSAVTIAPDALKADKYQCVANTNLPTYPILSFDLGKVSGGTQAYSRIEFYEVGVATALSTQVVTTDKTIYTYGLSQHLTTQKSYNVKVYDANGCSEVSSNITIQPALILNRVSITTDKLIDCNTNLQDITVQLTTGTTYNNEAIVYNVVKRNQDGSETLYTTRTSNSLTETFSLPVGNYTIVAVNRDTDCEVKTSYDVHSPETFILTATNPVNVKCHNGSDGEITLTFTDTRLTDGDQATDGFTYVINPIAPSAGSTKNGTVNGRKTETITGLLAGKYQVTATSIKNGCTAITSFEITQSEYPISATATETYGVTCSNNRGEVMVTVNGGKAPYQVTLTSVDGSVNQTKTGGNVTNNGGQFLFIGLKSDLVSGSLAYNVSVTDASDCVQPNITTITLTHPTPVTATATITQEITCPGANDAIITISNVLGGSGAGTYNYVLQGTKTSITQSSTVFTNLPPDTYTVIVTDAWDCDVTIGTLTIVDATPMTLTRTGAELTVCYAEKTAWINVEIQGGTAPYVAELLRTDAVVSIHTQNVTSADPNFRVPAMLGVGEYEIRITDARGCTLSPTYKFEVKEVPNLTSKATQEGTCESNVYKTWIEVKFRTNVNFDKLSYQLGAGTKRAFSRHTDNIGYIDENVFENLTGTQTLTIFYNDVDVETRLPVECVYALTEPILIEKTLQLGEVQVVPNTKINTIEVKGKDGVQPYTYVFNGQNQGENGIYQLRFTDPEEVINGKRYKVINVIVYDSAGCSSTKVIKEEYFDIEIPNFFTPDGDGVNDTWKPKYVEDYPYMRVYIYDRYGRKIKTLSQGEGWDGTYENRALPSGDYWYIIDLNSNIDSRKFNGNFTLYR</sequence>
<dbReference type="STRING" id="28189.CCYN74_350001"/>
<protein>
    <submittedName>
        <fullName evidence="3">HYR domain protein</fullName>
    </submittedName>
</protein>
<name>A0A0B7H296_9FLAO</name>
<dbReference type="PROSITE" id="PS50825">
    <property type="entry name" value="HYR"/>
    <property type="match status" value="1"/>
</dbReference>
<dbReference type="PANTHER" id="PTHR46343">
    <property type="entry name" value="HYR DOMAIN-CONTAINING PROTEIN"/>
    <property type="match status" value="1"/>
</dbReference>
<dbReference type="Pfam" id="PF13585">
    <property type="entry name" value="CHU_C"/>
    <property type="match status" value="1"/>
</dbReference>
<evidence type="ECO:0000313" key="4">
    <source>
        <dbReference type="Proteomes" id="UP000038055"/>
    </source>
</evidence>
<dbReference type="Pfam" id="PF02494">
    <property type="entry name" value="HYR"/>
    <property type="match status" value="1"/>
</dbReference>
<reference evidence="4" key="1">
    <citation type="submission" date="2015-01" db="EMBL/GenBank/DDBJ databases">
        <authorList>
            <person name="MANFREDI Pablo"/>
        </authorList>
    </citation>
    <scope>NUCLEOTIDE SEQUENCE [LARGE SCALE GENOMIC DNA]</scope>
    <source>
        <strain evidence="4">Ccyn2B</strain>
    </source>
</reference>
<evidence type="ECO:0000256" key="1">
    <source>
        <dbReference type="ARBA" id="ARBA00022737"/>
    </source>
</evidence>
<dbReference type="InterPro" id="IPR003410">
    <property type="entry name" value="HYR_dom"/>
</dbReference>
<dbReference type="eggNOG" id="COG2911">
    <property type="taxonomic scope" value="Bacteria"/>
</dbReference>
<organism evidence="3 4">
    <name type="scientific">Capnocytophaga cynodegmi</name>
    <dbReference type="NCBI Taxonomy" id="28189"/>
    <lineage>
        <taxon>Bacteria</taxon>
        <taxon>Pseudomonadati</taxon>
        <taxon>Bacteroidota</taxon>
        <taxon>Flavobacteriia</taxon>
        <taxon>Flavobacteriales</taxon>
        <taxon>Flavobacteriaceae</taxon>
        <taxon>Capnocytophaga</taxon>
    </lineage>
</organism>
<dbReference type="RefSeq" id="WP_052456889.1">
    <property type="nucleotide sequence ID" value="NZ_CDOD01000009.1"/>
</dbReference>
<keyword evidence="1" id="KW-0677">Repeat</keyword>
<dbReference type="eggNOG" id="COG4935">
    <property type="taxonomic scope" value="Bacteria"/>
</dbReference>
<dbReference type="InterPro" id="IPR043555">
    <property type="entry name" value="SRPX-like"/>
</dbReference>
<dbReference type="Gene3D" id="2.60.40.10">
    <property type="entry name" value="Immunoglobulins"/>
    <property type="match status" value="1"/>
</dbReference>
<dbReference type="SUPFAM" id="SSF117074">
    <property type="entry name" value="Hypothetical protein PA1324"/>
    <property type="match status" value="1"/>
</dbReference>
<dbReference type="NCBIfam" id="TIGR04131">
    <property type="entry name" value="Bac_Flav_CTERM"/>
    <property type="match status" value="1"/>
</dbReference>
<dbReference type="eggNOG" id="COG3291">
    <property type="taxonomic scope" value="Bacteria"/>
</dbReference>
<dbReference type="InterPro" id="IPR013783">
    <property type="entry name" value="Ig-like_fold"/>
</dbReference>
<dbReference type="Proteomes" id="UP000038055">
    <property type="component" value="Unassembled WGS sequence"/>
</dbReference>
<keyword evidence="4" id="KW-1185">Reference proteome</keyword>
<dbReference type="InterPro" id="IPR026341">
    <property type="entry name" value="T9SS_type_B"/>
</dbReference>